<reference evidence="3" key="1">
    <citation type="submission" date="2015-10" db="EMBL/GenBank/DDBJ databases">
        <title>Niche specialization of a soil ammonia-oxidizing archaeon, Candidatus Nitrosocosmicus oleophilus.</title>
        <authorList>
            <person name="Jung M.-Y."/>
            <person name="Rhee S.-K."/>
        </authorList>
    </citation>
    <scope>NUCLEOTIDE SEQUENCE [LARGE SCALE GENOMIC DNA]</scope>
    <source>
        <strain evidence="3">MY3</strain>
    </source>
</reference>
<dbReference type="GeneID" id="60423230"/>
<sequence>MKNKEFELAKDLQNWLLHSDIRITAGEDCGGFFGWKNLDALDEAGKYPYIYNEITGYSLSCFSYLYTETNDVEYLEAMKQTVEYIQKNMINNLLNTGKRKNENFTEKGMIENQIYSFDNGMVLAGLLNYYKVTKDQVVLKMAEKLANALIKYFFKNDQLCYALLDVNLSPLNYGSEKWSTQIGSYHAKLGIGLIDLYRITGNETYLKICGSLCELATSMQNDEGSFLNNLDKNDQIYLHPHLYACEGLTYVGFIKNDRKLLINGLKGIEWAISNMTIMGGVPRSNVDLNDQADCTSQLLRLLILYGKELEVYLKLPRDKIEKAMDSLLVRVMSFFINSEKAIKYNEQSNFACTWCSMFSLQALDLWNKRNNNKDVRHSKIEFFI</sequence>
<keyword evidence="2" id="KW-0378">Hydrolase</keyword>
<gene>
    <name evidence="2" type="ORF">NMY3_03379</name>
</gene>
<evidence type="ECO:0000313" key="2">
    <source>
        <dbReference type="EMBL" id="ALI37562.1"/>
    </source>
</evidence>
<protein>
    <submittedName>
        <fullName evidence="2">Glycosyl hydrolase family 76</fullName>
    </submittedName>
</protein>
<organism evidence="2 3">
    <name type="scientific">Candidatus Nitrosocosmicus oleophilus</name>
    <dbReference type="NCBI Taxonomy" id="1353260"/>
    <lineage>
        <taxon>Archaea</taxon>
        <taxon>Nitrososphaerota</taxon>
        <taxon>Nitrososphaeria</taxon>
        <taxon>Nitrososphaerales</taxon>
        <taxon>Nitrososphaeraceae</taxon>
        <taxon>Candidatus Nitrosocosmicus</taxon>
    </lineage>
</organism>
<dbReference type="AlphaFoldDB" id="A0A654MDL0"/>
<dbReference type="GO" id="GO:0005975">
    <property type="term" value="P:carbohydrate metabolic process"/>
    <property type="evidence" value="ECO:0007669"/>
    <property type="project" value="InterPro"/>
</dbReference>
<dbReference type="Gene3D" id="1.50.10.20">
    <property type="match status" value="1"/>
</dbReference>
<keyword evidence="3" id="KW-1185">Reference proteome</keyword>
<evidence type="ECO:0000259" key="1">
    <source>
        <dbReference type="Pfam" id="PF07944"/>
    </source>
</evidence>
<dbReference type="KEGG" id="taa:NMY3_03379"/>
<name>A0A654MDL0_9ARCH</name>
<dbReference type="Proteomes" id="UP000058925">
    <property type="component" value="Chromosome"/>
</dbReference>
<dbReference type="EMBL" id="CP012850">
    <property type="protein sequence ID" value="ALI37562.1"/>
    <property type="molecule type" value="Genomic_DNA"/>
</dbReference>
<dbReference type="InterPro" id="IPR012878">
    <property type="entry name" value="Beta-AFase-like_GH127_cat"/>
</dbReference>
<dbReference type="OrthoDB" id="378978at2157"/>
<dbReference type="RefSeq" id="WP_196816617.1">
    <property type="nucleotide sequence ID" value="NZ_CP012850.1"/>
</dbReference>
<dbReference type="GO" id="GO:0016787">
    <property type="term" value="F:hydrolase activity"/>
    <property type="evidence" value="ECO:0007669"/>
    <property type="project" value="UniProtKB-KW"/>
</dbReference>
<proteinExistence type="predicted"/>
<dbReference type="SUPFAM" id="SSF48208">
    <property type="entry name" value="Six-hairpin glycosidases"/>
    <property type="match status" value="1"/>
</dbReference>
<feature type="domain" description="Non-reducing end beta-L-arabinofuranosidase-like GH127 catalytic" evidence="1">
    <location>
        <begin position="53"/>
        <end position="216"/>
    </location>
</feature>
<accession>A0A654MDL0</accession>
<evidence type="ECO:0000313" key="3">
    <source>
        <dbReference type="Proteomes" id="UP000058925"/>
    </source>
</evidence>
<dbReference type="Pfam" id="PF07944">
    <property type="entry name" value="Beta-AFase-like_GH127_cat"/>
    <property type="match status" value="1"/>
</dbReference>
<dbReference type="InterPro" id="IPR008928">
    <property type="entry name" value="6-hairpin_glycosidase_sf"/>
</dbReference>